<feature type="domain" description="Sm" evidence="1">
    <location>
        <begin position="6"/>
        <end position="77"/>
    </location>
</feature>
<keyword evidence="3" id="KW-1185">Reference proteome</keyword>
<dbReference type="GeneID" id="89953321"/>
<comment type="caution">
    <text evidence="2">The sequence shown here is derived from an EMBL/GenBank/DDBJ whole genome shotgun (WGS) entry which is preliminary data.</text>
</comment>
<dbReference type="Proteomes" id="UP001304243">
    <property type="component" value="Unassembled WGS sequence"/>
</dbReference>
<dbReference type="RefSeq" id="XP_064686066.1">
    <property type="nucleotide sequence ID" value="XM_064828864.1"/>
</dbReference>
<dbReference type="AlphaFoldDB" id="A0AAN7DNR0"/>
<protein>
    <recommendedName>
        <fullName evidence="1">Sm domain-containing protein</fullName>
    </recommendedName>
</protein>
<evidence type="ECO:0000313" key="3">
    <source>
        <dbReference type="Proteomes" id="UP001304243"/>
    </source>
</evidence>
<reference evidence="2 3" key="1">
    <citation type="submission" date="2022-11" db="EMBL/GenBank/DDBJ databases">
        <title>Mucor velutinosus strain NIH1002 WGS.</title>
        <authorList>
            <person name="Subramanian P."/>
            <person name="Mullikin J.C."/>
            <person name="Segre J.A."/>
            <person name="Zelazny A.M."/>
        </authorList>
    </citation>
    <scope>NUCLEOTIDE SEQUENCE [LARGE SCALE GENOMIC DNA]</scope>
    <source>
        <strain evidence="2 3">NIH1002</strain>
    </source>
</reference>
<dbReference type="Gene3D" id="2.30.30.100">
    <property type="match status" value="1"/>
</dbReference>
<dbReference type="PANTHER" id="PTHR10701:SF5">
    <property type="entry name" value="N-ALPHA-ACETYLTRANSFERASE 38, NATC AUXILIARY SUBUNIT"/>
    <property type="match status" value="1"/>
</dbReference>
<dbReference type="PANTHER" id="PTHR10701">
    <property type="entry name" value="SMALL NUCLEAR RIBONUCLEOPROTEIN-ASSOCIATED PROTEIN B AND N"/>
    <property type="match status" value="1"/>
</dbReference>
<dbReference type="SUPFAM" id="SSF50182">
    <property type="entry name" value="Sm-like ribonucleoproteins"/>
    <property type="match status" value="1"/>
</dbReference>
<dbReference type="CDD" id="cd06168">
    <property type="entry name" value="LSMD1"/>
    <property type="match status" value="1"/>
</dbReference>
<evidence type="ECO:0000313" key="2">
    <source>
        <dbReference type="EMBL" id="KAK4519400.1"/>
    </source>
</evidence>
<dbReference type="SMART" id="SM00651">
    <property type="entry name" value="Sm"/>
    <property type="match status" value="1"/>
</dbReference>
<name>A0AAN7DNR0_9FUNG</name>
<dbReference type="InterPro" id="IPR047575">
    <property type="entry name" value="Sm"/>
</dbReference>
<dbReference type="InterPro" id="IPR050914">
    <property type="entry name" value="snRNP_SmB/NAA38-like"/>
</dbReference>
<evidence type="ECO:0000259" key="1">
    <source>
        <dbReference type="PROSITE" id="PS52002"/>
    </source>
</evidence>
<dbReference type="InterPro" id="IPR034110">
    <property type="entry name" value="LSMD1_Sm"/>
</dbReference>
<dbReference type="InterPro" id="IPR001163">
    <property type="entry name" value="Sm_dom_euk/arc"/>
</dbReference>
<proteinExistence type="predicted"/>
<dbReference type="PROSITE" id="PS52002">
    <property type="entry name" value="SM"/>
    <property type="match status" value="1"/>
</dbReference>
<dbReference type="GO" id="GO:0003723">
    <property type="term" value="F:RNA binding"/>
    <property type="evidence" value="ECO:0007669"/>
    <property type="project" value="InterPro"/>
</dbReference>
<dbReference type="EMBL" id="JASEJX010000012">
    <property type="protein sequence ID" value="KAK4519400.1"/>
    <property type="molecule type" value="Genomic_DNA"/>
</dbReference>
<dbReference type="Pfam" id="PF01423">
    <property type="entry name" value="LSM"/>
    <property type="match status" value="1"/>
</dbReference>
<sequence>MVANTENIRRLHSYLNFKSRIKITDGRTFIGTFVCIDKEKNIILAHTEEFRGAEKRLVGLIMIPGKHIVKIETEDLDVSSHSNSSNVDSPMYT</sequence>
<accession>A0AAN7DNR0</accession>
<gene>
    <name evidence="2" type="ORF">ATC70_009635</name>
</gene>
<organism evidence="2 3">
    <name type="scientific">Mucor velutinosus</name>
    <dbReference type="NCBI Taxonomy" id="708070"/>
    <lineage>
        <taxon>Eukaryota</taxon>
        <taxon>Fungi</taxon>
        <taxon>Fungi incertae sedis</taxon>
        <taxon>Mucoromycota</taxon>
        <taxon>Mucoromycotina</taxon>
        <taxon>Mucoromycetes</taxon>
        <taxon>Mucorales</taxon>
        <taxon>Mucorineae</taxon>
        <taxon>Mucoraceae</taxon>
        <taxon>Mucor</taxon>
    </lineage>
</organism>
<dbReference type="GO" id="GO:0031417">
    <property type="term" value="C:NatC complex"/>
    <property type="evidence" value="ECO:0007669"/>
    <property type="project" value="InterPro"/>
</dbReference>
<dbReference type="InterPro" id="IPR010920">
    <property type="entry name" value="LSM_dom_sf"/>
</dbReference>